<accession>A0A6S6Y3A9</accession>
<protein>
    <submittedName>
        <fullName evidence="5">RND family efflux transporter, MFP subunit</fullName>
    </submittedName>
</protein>
<organism evidence="5 6">
    <name type="scientific">Denitratisoma oestradiolicum</name>
    <dbReference type="NCBI Taxonomy" id="311182"/>
    <lineage>
        <taxon>Bacteria</taxon>
        <taxon>Pseudomonadati</taxon>
        <taxon>Pseudomonadota</taxon>
        <taxon>Betaproteobacteria</taxon>
        <taxon>Nitrosomonadales</taxon>
        <taxon>Sterolibacteriaceae</taxon>
        <taxon>Denitratisoma</taxon>
    </lineage>
</organism>
<dbReference type="Pfam" id="PF25954">
    <property type="entry name" value="Beta-barrel_RND_2"/>
    <property type="match status" value="1"/>
</dbReference>
<dbReference type="AlphaFoldDB" id="A0A6S6Y3A9"/>
<dbReference type="PANTHER" id="PTHR30469">
    <property type="entry name" value="MULTIDRUG RESISTANCE PROTEIN MDTA"/>
    <property type="match status" value="1"/>
</dbReference>
<dbReference type="InterPro" id="IPR058625">
    <property type="entry name" value="MdtA-like_BSH"/>
</dbReference>
<comment type="similarity">
    <text evidence="1">Belongs to the membrane fusion protein (MFP) (TC 8.A.1) family.</text>
</comment>
<dbReference type="OrthoDB" id="9784484at2"/>
<gene>
    <name evidence="5" type="ORF">DENOEST_3891</name>
</gene>
<evidence type="ECO:0000256" key="1">
    <source>
        <dbReference type="ARBA" id="ARBA00009477"/>
    </source>
</evidence>
<evidence type="ECO:0000313" key="6">
    <source>
        <dbReference type="Proteomes" id="UP000515733"/>
    </source>
</evidence>
<dbReference type="Pfam" id="PF25876">
    <property type="entry name" value="HH_MFP_RND"/>
    <property type="match status" value="1"/>
</dbReference>
<dbReference type="PANTHER" id="PTHR30469:SF33">
    <property type="entry name" value="SLR1207 PROTEIN"/>
    <property type="match status" value="1"/>
</dbReference>
<dbReference type="RefSeq" id="WP_145772036.1">
    <property type="nucleotide sequence ID" value="NZ_LR778301.1"/>
</dbReference>
<proteinExistence type="inferred from homology"/>
<reference evidence="5 6" key="1">
    <citation type="submission" date="2020-03" db="EMBL/GenBank/DDBJ databases">
        <authorList>
            <consortium name="Genoscope - CEA"/>
            <person name="William W."/>
        </authorList>
    </citation>
    <scope>NUCLEOTIDE SEQUENCE [LARGE SCALE GENOMIC DNA]</scope>
    <source>
        <strain evidence="6">DSM 16959</strain>
    </source>
</reference>
<dbReference type="EMBL" id="LR778301">
    <property type="protein sequence ID" value="CAB1371045.1"/>
    <property type="molecule type" value="Genomic_DNA"/>
</dbReference>
<dbReference type="GO" id="GO:1990281">
    <property type="term" value="C:efflux pump complex"/>
    <property type="evidence" value="ECO:0007669"/>
    <property type="project" value="TreeGrafter"/>
</dbReference>
<evidence type="ECO:0000259" key="3">
    <source>
        <dbReference type="Pfam" id="PF25917"/>
    </source>
</evidence>
<dbReference type="InterPro" id="IPR058624">
    <property type="entry name" value="MdtA-like_HH"/>
</dbReference>
<dbReference type="InterPro" id="IPR006143">
    <property type="entry name" value="RND_pump_MFP"/>
</dbReference>
<dbReference type="Gene3D" id="2.40.50.100">
    <property type="match status" value="1"/>
</dbReference>
<dbReference type="Proteomes" id="UP000515733">
    <property type="component" value="Chromosome"/>
</dbReference>
<dbReference type="SUPFAM" id="SSF111369">
    <property type="entry name" value="HlyD-like secretion proteins"/>
    <property type="match status" value="1"/>
</dbReference>
<sequence>MKFKSAWRWPAVALVVVLAAGLYFAFGPLGKGGKEQRYQQQALERGNLTQSVSANGTLNPVTLVSVGTQVSGTVKKLHVDYNARVDKNQVLAELDDVLFAAQVGQDQASLKSAQANLELTSANEKRAQSLFAQEYISRQELDQAVQARKAAVAQVEQVGAALRRSRANLGYSVIRSPVSGVVVDRSVDVGQTVAASFQTPTLFKIAQDLSKMQIDSAFAEADIGLIRQGQKVRFNVDAFPDRAFHGVVRLIRLNPTTVQNVVTYDVVIAVDNPDQVLLPGMTAYVNIGVARREDALLVPNAALRFKPAEAPPAAKPGEGKKKRDAASGTVWVLRAGKLTPVTLTLGISDGRNTEMLAGELKAGDQVIIAENGQVKGKSGGGLQLRPF</sequence>
<dbReference type="KEGG" id="doe:DENOEST_3891"/>
<evidence type="ECO:0000259" key="2">
    <source>
        <dbReference type="Pfam" id="PF25876"/>
    </source>
</evidence>
<dbReference type="InterPro" id="IPR058792">
    <property type="entry name" value="Beta-barrel_RND_2"/>
</dbReference>
<dbReference type="NCBIfam" id="TIGR01730">
    <property type="entry name" value="RND_mfp"/>
    <property type="match status" value="1"/>
</dbReference>
<evidence type="ECO:0000313" key="5">
    <source>
        <dbReference type="EMBL" id="CAB1371045.1"/>
    </source>
</evidence>
<feature type="domain" description="Multidrug resistance protein MdtA-like alpha-helical hairpin" evidence="2">
    <location>
        <begin position="105"/>
        <end position="172"/>
    </location>
</feature>
<feature type="domain" description="CusB-like beta-barrel" evidence="4">
    <location>
        <begin position="216"/>
        <end position="288"/>
    </location>
</feature>
<feature type="domain" description="Multidrug resistance protein MdtA-like barrel-sandwich hybrid" evidence="3">
    <location>
        <begin position="64"/>
        <end position="201"/>
    </location>
</feature>
<dbReference type="GO" id="GO:0015562">
    <property type="term" value="F:efflux transmembrane transporter activity"/>
    <property type="evidence" value="ECO:0007669"/>
    <property type="project" value="TreeGrafter"/>
</dbReference>
<keyword evidence="6" id="KW-1185">Reference proteome</keyword>
<dbReference type="Pfam" id="PF25917">
    <property type="entry name" value="BSH_RND"/>
    <property type="match status" value="1"/>
</dbReference>
<dbReference type="Gene3D" id="1.10.287.470">
    <property type="entry name" value="Helix hairpin bin"/>
    <property type="match status" value="1"/>
</dbReference>
<name>A0A6S6Y3A9_9PROT</name>
<evidence type="ECO:0000259" key="4">
    <source>
        <dbReference type="Pfam" id="PF25954"/>
    </source>
</evidence>
<dbReference type="Gene3D" id="2.40.30.170">
    <property type="match status" value="1"/>
</dbReference>